<protein>
    <submittedName>
        <fullName evidence="1">Uncharacterized protein</fullName>
    </submittedName>
</protein>
<name>A0ABU7AFX8_9TELE</name>
<reference evidence="1 2" key="1">
    <citation type="submission" date="2021-07" db="EMBL/GenBank/DDBJ databases">
        <authorList>
            <person name="Palmer J.M."/>
        </authorList>
    </citation>
    <scope>NUCLEOTIDE SEQUENCE [LARGE SCALE GENOMIC DNA]</scope>
    <source>
        <strain evidence="1 2">AT_MEX2019</strain>
        <tissue evidence="1">Muscle</tissue>
    </source>
</reference>
<organism evidence="1 2">
    <name type="scientific">Ataeniobius toweri</name>
    <dbReference type="NCBI Taxonomy" id="208326"/>
    <lineage>
        <taxon>Eukaryota</taxon>
        <taxon>Metazoa</taxon>
        <taxon>Chordata</taxon>
        <taxon>Craniata</taxon>
        <taxon>Vertebrata</taxon>
        <taxon>Euteleostomi</taxon>
        <taxon>Actinopterygii</taxon>
        <taxon>Neopterygii</taxon>
        <taxon>Teleostei</taxon>
        <taxon>Neoteleostei</taxon>
        <taxon>Acanthomorphata</taxon>
        <taxon>Ovalentaria</taxon>
        <taxon>Atherinomorphae</taxon>
        <taxon>Cyprinodontiformes</taxon>
        <taxon>Goodeidae</taxon>
        <taxon>Ataeniobius</taxon>
    </lineage>
</organism>
<comment type="caution">
    <text evidence="1">The sequence shown here is derived from an EMBL/GenBank/DDBJ whole genome shotgun (WGS) entry which is preliminary data.</text>
</comment>
<accession>A0ABU7AFX8</accession>
<gene>
    <name evidence="1" type="ORF">ATANTOWER_018483</name>
</gene>
<proteinExistence type="predicted"/>
<dbReference type="EMBL" id="JAHUTI010013671">
    <property type="protein sequence ID" value="MED6237071.1"/>
    <property type="molecule type" value="Genomic_DNA"/>
</dbReference>
<evidence type="ECO:0000313" key="1">
    <source>
        <dbReference type="EMBL" id="MED6237071.1"/>
    </source>
</evidence>
<evidence type="ECO:0000313" key="2">
    <source>
        <dbReference type="Proteomes" id="UP001345963"/>
    </source>
</evidence>
<dbReference type="Proteomes" id="UP001345963">
    <property type="component" value="Unassembled WGS sequence"/>
</dbReference>
<sequence>MQEMIMGSGFGCHANSLPVLIFFLWSQDDSLSFLQGQLGLSGWDPHTVIDQQRSGRDHLSVHSTLSYRQTAHGCTEAHTHTIKYCLEKPWIFFMYLLDDFY</sequence>
<keyword evidence="2" id="KW-1185">Reference proteome</keyword>